<reference evidence="2 3" key="1">
    <citation type="journal article" date="2020" name="Nature">
        <title>Six reference-quality genomes reveal evolution of bat adaptations.</title>
        <authorList>
            <person name="Jebb D."/>
            <person name="Huang Z."/>
            <person name="Pippel M."/>
            <person name="Hughes G.M."/>
            <person name="Lavrichenko K."/>
            <person name="Devanna P."/>
            <person name="Winkler S."/>
            <person name="Jermiin L.S."/>
            <person name="Skirmuntt E.C."/>
            <person name="Katzourakis A."/>
            <person name="Burkitt-Gray L."/>
            <person name="Ray D.A."/>
            <person name="Sullivan K.A.M."/>
            <person name="Roscito J.G."/>
            <person name="Kirilenko B.M."/>
            <person name="Davalos L.M."/>
            <person name="Corthals A.P."/>
            <person name="Power M.L."/>
            <person name="Jones G."/>
            <person name="Ransome R.D."/>
            <person name="Dechmann D.K.N."/>
            <person name="Locatelli A.G."/>
            <person name="Puechmaille S.J."/>
            <person name="Fedrigo O."/>
            <person name="Jarvis E.D."/>
            <person name="Hiller M."/>
            <person name="Vernes S.C."/>
            <person name="Myers E.W."/>
            <person name="Teeling E.C."/>
        </authorList>
    </citation>
    <scope>NUCLEOTIDE SEQUENCE [LARGE SCALE GENOMIC DNA]</scope>
    <source>
        <strain evidence="2">MMolMol1</strain>
        <tissue evidence="2">Muscle</tissue>
    </source>
</reference>
<name>A0A7J8EDQ1_MOLMO</name>
<evidence type="ECO:0000256" key="1">
    <source>
        <dbReference type="SAM" id="Phobius"/>
    </source>
</evidence>
<comment type="caution">
    <text evidence="2">The sequence shown here is derived from an EMBL/GenBank/DDBJ whole genome shotgun (WGS) entry which is preliminary data.</text>
</comment>
<dbReference type="InterPro" id="IPR036291">
    <property type="entry name" value="NAD(P)-bd_dom_sf"/>
</dbReference>
<proteinExistence type="predicted"/>
<organism evidence="2 3">
    <name type="scientific">Molossus molossus</name>
    <name type="common">Pallas' mastiff bat</name>
    <name type="synonym">Vespertilio molossus</name>
    <dbReference type="NCBI Taxonomy" id="27622"/>
    <lineage>
        <taxon>Eukaryota</taxon>
        <taxon>Metazoa</taxon>
        <taxon>Chordata</taxon>
        <taxon>Craniata</taxon>
        <taxon>Vertebrata</taxon>
        <taxon>Euteleostomi</taxon>
        <taxon>Mammalia</taxon>
        <taxon>Eutheria</taxon>
        <taxon>Laurasiatheria</taxon>
        <taxon>Chiroptera</taxon>
        <taxon>Yangochiroptera</taxon>
        <taxon>Molossidae</taxon>
        <taxon>Molossus</taxon>
    </lineage>
</organism>
<feature type="transmembrane region" description="Helical" evidence="1">
    <location>
        <begin position="6"/>
        <end position="25"/>
    </location>
</feature>
<accession>A0A7J8EDQ1</accession>
<dbReference type="AlphaFoldDB" id="A0A7J8EDQ1"/>
<dbReference type="Proteomes" id="UP000550707">
    <property type="component" value="Unassembled WGS sequence"/>
</dbReference>
<sequence>MGAALEHLFISVGMLVCLVYLVKWVRFSKCIYLHFWKVLPRSFLKSMGQWAVITGAGDGIGKAYSFEAERAHLEHFFWGGPVSLASILHVFSFQGFHVHVFQGTASGI</sequence>
<keyword evidence="1" id="KW-1133">Transmembrane helix</keyword>
<evidence type="ECO:0000313" key="2">
    <source>
        <dbReference type="EMBL" id="KAF6433584.1"/>
    </source>
</evidence>
<gene>
    <name evidence="2" type="ORF">HJG59_006487</name>
</gene>
<dbReference type="EMBL" id="JACASF010000014">
    <property type="protein sequence ID" value="KAF6433584.1"/>
    <property type="molecule type" value="Genomic_DNA"/>
</dbReference>
<keyword evidence="1" id="KW-0472">Membrane</keyword>
<keyword evidence="1" id="KW-0812">Transmembrane</keyword>
<dbReference type="SUPFAM" id="SSF51735">
    <property type="entry name" value="NAD(P)-binding Rossmann-fold domains"/>
    <property type="match status" value="1"/>
</dbReference>
<evidence type="ECO:0000313" key="3">
    <source>
        <dbReference type="Proteomes" id="UP000550707"/>
    </source>
</evidence>
<keyword evidence="3" id="KW-1185">Reference proteome</keyword>
<protein>
    <submittedName>
        <fullName evidence="2">Hydroxysteroid 17-beta dehydrogenase 3</fullName>
    </submittedName>
</protein>